<dbReference type="SMART" id="SM00028">
    <property type="entry name" value="TPR"/>
    <property type="match status" value="8"/>
</dbReference>
<keyword evidence="6" id="KW-1185">Reference proteome</keyword>
<evidence type="ECO:0000256" key="2">
    <source>
        <dbReference type="ARBA" id="ARBA00022803"/>
    </source>
</evidence>
<evidence type="ECO:0000313" key="5">
    <source>
        <dbReference type="EMBL" id="ABK98703.1"/>
    </source>
</evidence>
<feature type="repeat" description="TPR" evidence="3">
    <location>
        <begin position="26"/>
        <end position="59"/>
    </location>
</feature>
<dbReference type="InterPro" id="IPR019734">
    <property type="entry name" value="TPR_rpt"/>
</dbReference>
<feature type="repeat" description="TPR" evidence="3">
    <location>
        <begin position="60"/>
        <end position="93"/>
    </location>
</feature>
<protein>
    <submittedName>
        <fullName evidence="5">TPR repeat-containing protein</fullName>
    </submittedName>
</protein>
<keyword evidence="1" id="KW-0677">Repeat</keyword>
<dbReference type="HOGENOM" id="CLU_648672_0_0_7"/>
<dbReference type="KEGG" id="ppd:Ppro_1078"/>
<dbReference type="PANTHER" id="PTHR45586">
    <property type="entry name" value="TPR REPEAT-CONTAINING PROTEIN PA4667"/>
    <property type="match status" value="1"/>
</dbReference>
<feature type="compositionally biased region" description="Basic residues" evidence="4">
    <location>
        <begin position="410"/>
        <end position="423"/>
    </location>
</feature>
<dbReference type="InterPro" id="IPR011990">
    <property type="entry name" value="TPR-like_helical_dom_sf"/>
</dbReference>
<feature type="repeat" description="TPR" evidence="3">
    <location>
        <begin position="264"/>
        <end position="297"/>
    </location>
</feature>
<proteinExistence type="predicted"/>
<dbReference type="eggNOG" id="COG0457">
    <property type="taxonomic scope" value="Bacteria"/>
</dbReference>
<feature type="compositionally biased region" description="Basic residues" evidence="4">
    <location>
        <begin position="362"/>
        <end position="390"/>
    </location>
</feature>
<keyword evidence="2 3" id="KW-0802">TPR repeat</keyword>
<evidence type="ECO:0000256" key="3">
    <source>
        <dbReference type="PROSITE-ProRule" id="PRU00339"/>
    </source>
</evidence>
<dbReference type="RefSeq" id="WP_011735007.1">
    <property type="nucleotide sequence ID" value="NC_008609.1"/>
</dbReference>
<dbReference type="AlphaFoldDB" id="A1AMY3"/>
<feature type="repeat" description="TPR" evidence="3">
    <location>
        <begin position="298"/>
        <end position="331"/>
    </location>
</feature>
<dbReference type="Pfam" id="PF13432">
    <property type="entry name" value="TPR_16"/>
    <property type="match status" value="3"/>
</dbReference>
<dbReference type="STRING" id="338966.Ppro_1078"/>
<dbReference type="EMBL" id="CP000482">
    <property type="protein sequence ID" value="ABK98703.1"/>
    <property type="molecule type" value="Genomic_DNA"/>
</dbReference>
<reference evidence="5 6" key="1">
    <citation type="submission" date="2006-10" db="EMBL/GenBank/DDBJ databases">
        <title>Complete sequence of chromosome of Pelobacter propionicus DSM 2379.</title>
        <authorList>
            <consortium name="US DOE Joint Genome Institute"/>
            <person name="Copeland A."/>
            <person name="Lucas S."/>
            <person name="Lapidus A."/>
            <person name="Barry K."/>
            <person name="Detter J.C."/>
            <person name="Glavina del Rio T."/>
            <person name="Hammon N."/>
            <person name="Israni S."/>
            <person name="Dalin E."/>
            <person name="Tice H."/>
            <person name="Pitluck S."/>
            <person name="Saunders E."/>
            <person name="Brettin T."/>
            <person name="Bruce D."/>
            <person name="Han C."/>
            <person name="Tapia R."/>
            <person name="Schmutz J."/>
            <person name="Larimer F."/>
            <person name="Land M."/>
            <person name="Hauser L."/>
            <person name="Kyrpides N."/>
            <person name="Kim E."/>
            <person name="Lovley D."/>
            <person name="Richardson P."/>
        </authorList>
    </citation>
    <scope>NUCLEOTIDE SEQUENCE [LARGE SCALE GENOMIC DNA]</scope>
    <source>
        <strain evidence="6">DSM 2379 / NBRC 103807 / OttBd1</strain>
    </source>
</reference>
<accession>A1AMY3</accession>
<feature type="repeat" description="TPR" evidence="3">
    <location>
        <begin position="162"/>
        <end position="195"/>
    </location>
</feature>
<evidence type="ECO:0000256" key="4">
    <source>
        <dbReference type="SAM" id="MobiDB-lite"/>
    </source>
</evidence>
<feature type="region of interest" description="Disordered" evidence="4">
    <location>
        <begin position="342"/>
        <end position="423"/>
    </location>
</feature>
<organism evidence="5 6">
    <name type="scientific">Pelobacter propionicus (strain DSM 2379 / NBRC 103807 / OttBd1)</name>
    <dbReference type="NCBI Taxonomy" id="338966"/>
    <lineage>
        <taxon>Bacteria</taxon>
        <taxon>Pseudomonadati</taxon>
        <taxon>Thermodesulfobacteriota</taxon>
        <taxon>Desulfuromonadia</taxon>
        <taxon>Desulfuromonadales</taxon>
        <taxon>Desulfuromonadaceae</taxon>
        <taxon>Pelobacter</taxon>
    </lineage>
</organism>
<evidence type="ECO:0000313" key="6">
    <source>
        <dbReference type="Proteomes" id="UP000006732"/>
    </source>
</evidence>
<dbReference type="InterPro" id="IPR051012">
    <property type="entry name" value="CellSynth/LPSAsmb/PSIAsmb"/>
</dbReference>
<name>A1AMY3_PELPD</name>
<sequence length="423" mass="48748">MINILRFFVLMLVVSLLCGFLSGAGGDERLRRGDEYLQARQWEEAIDEYRAALSERPEWPAALERLADALMAAGKDGEAISTYERLLRLDESRGSVRYTLGVLHERGGRLKEAESQYRECLRQEPDNDDARRHLADIYVLRGNLTLATKEYRQLITRQPANPLFYFRLARVLKKNRRYGEAIKEYRRAIELAPHNAELRRELAELYCKRGMGDGAIGQYRELLRLDNRDTEARNSLISLYVKLHRYGALRQLLQEGVERFPDDPDSHFRMGLMHDFAREYQAAISEYRKALALKNDHARALKGLGKIYLKLGKTTKAKECLVAARKADPDLQEAQELLNSLRERPVVKKSRKNSRKSTLQRSTKKKYRSSRTSRRSKVSSVKSKKSKKSRKSTEVKKSKKSRKSTEVKKIGKKRNSGSSGAKR</sequence>
<dbReference type="PROSITE" id="PS50005">
    <property type="entry name" value="TPR"/>
    <property type="match status" value="6"/>
</dbReference>
<dbReference type="PANTHER" id="PTHR45586:SF1">
    <property type="entry name" value="LIPOPOLYSACCHARIDE ASSEMBLY PROTEIN B"/>
    <property type="match status" value="1"/>
</dbReference>
<dbReference type="Proteomes" id="UP000006732">
    <property type="component" value="Chromosome"/>
</dbReference>
<dbReference type="Gene3D" id="1.25.40.10">
    <property type="entry name" value="Tetratricopeptide repeat domain"/>
    <property type="match status" value="1"/>
</dbReference>
<feature type="repeat" description="TPR" evidence="3">
    <location>
        <begin position="94"/>
        <end position="127"/>
    </location>
</feature>
<dbReference type="Pfam" id="PF14559">
    <property type="entry name" value="TPR_19"/>
    <property type="match status" value="1"/>
</dbReference>
<dbReference type="SUPFAM" id="SSF48452">
    <property type="entry name" value="TPR-like"/>
    <property type="match status" value="2"/>
</dbReference>
<gene>
    <name evidence="5" type="ordered locus">Ppro_1078</name>
</gene>
<dbReference type="PROSITE" id="PS50293">
    <property type="entry name" value="TPR_REGION"/>
    <property type="match status" value="1"/>
</dbReference>
<evidence type="ECO:0000256" key="1">
    <source>
        <dbReference type="ARBA" id="ARBA00022737"/>
    </source>
</evidence>